<name>A0ABV8U3S3_9ACTN</name>
<dbReference type="InterPro" id="IPR023869">
    <property type="entry name" value="tRNA_Adeno_NH3ase_assoc_put"/>
</dbReference>
<gene>
    <name evidence="2" type="ORF">ACFPET_17930</name>
</gene>
<comment type="caution">
    <text evidence="2">The sequence shown here is derived from an EMBL/GenBank/DDBJ whole genome shotgun (WGS) entry which is preliminary data.</text>
</comment>
<organism evidence="2 3">
    <name type="scientific">Salininema proteolyticum</name>
    <dbReference type="NCBI Taxonomy" id="1607685"/>
    <lineage>
        <taxon>Bacteria</taxon>
        <taxon>Bacillati</taxon>
        <taxon>Actinomycetota</taxon>
        <taxon>Actinomycetes</taxon>
        <taxon>Glycomycetales</taxon>
        <taxon>Glycomycetaceae</taxon>
        <taxon>Salininema</taxon>
    </lineage>
</organism>
<accession>A0ABV8U3S3</accession>
<evidence type="ECO:0000313" key="3">
    <source>
        <dbReference type="Proteomes" id="UP001595823"/>
    </source>
</evidence>
<dbReference type="EMBL" id="JBHSDK010000028">
    <property type="protein sequence ID" value="MFC4337085.1"/>
    <property type="molecule type" value="Genomic_DNA"/>
</dbReference>
<proteinExistence type="predicted"/>
<keyword evidence="3" id="KW-1185">Reference proteome</keyword>
<feature type="region of interest" description="Disordered" evidence="1">
    <location>
        <begin position="83"/>
        <end position="117"/>
    </location>
</feature>
<protein>
    <submittedName>
        <fullName evidence="2">tRNA adenosine deaminase-associated protein</fullName>
    </submittedName>
</protein>
<dbReference type="Proteomes" id="UP001595823">
    <property type="component" value="Unassembled WGS sequence"/>
</dbReference>
<sequence length="168" mass="17922">MSYFAVAVAKNGDDWEATEVDLDEVGDVEDAADVLRDSYPDAETALLFVDADDEYLTILRLDEGDGLRVFSSDSEYADASRLGEALLGDLEPEEEDNIDTDDEEDISSKPTELDAEPVGESDLLSDLGISGATLLALCAKEGMMPSDVMAELAEAAGFDEVLETAQGA</sequence>
<dbReference type="NCBIfam" id="TIGR03941">
    <property type="entry name" value="tRNA_deam_assoc"/>
    <property type="match status" value="1"/>
</dbReference>
<dbReference type="RefSeq" id="WP_380623676.1">
    <property type="nucleotide sequence ID" value="NZ_JBHSDK010000028.1"/>
</dbReference>
<evidence type="ECO:0000256" key="1">
    <source>
        <dbReference type="SAM" id="MobiDB-lite"/>
    </source>
</evidence>
<evidence type="ECO:0000313" key="2">
    <source>
        <dbReference type="EMBL" id="MFC4337085.1"/>
    </source>
</evidence>
<feature type="compositionally biased region" description="Acidic residues" evidence="1">
    <location>
        <begin position="90"/>
        <end position="105"/>
    </location>
</feature>
<reference evidence="3" key="1">
    <citation type="journal article" date="2019" name="Int. J. Syst. Evol. Microbiol.">
        <title>The Global Catalogue of Microorganisms (GCM) 10K type strain sequencing project: providing services to taxonomists for standard genome sequencing and annotation.</title>
        <authorList>
            <consortium name="The Broad Institute Genomics Platform"/>
            <consortium name="The Broad Institute Genome Sequencing Center for Infectious Disease"/>
            <person name="Wu L."/>
            <person name="Ma J."/>
        </authorList>
    </citation>
    <scope>NUCLEOTIDE SEQUENCE [LARGE SCALE GENOMIC DNA]</scope>
    <source>
        <strain evidence="3">IBRC-M 10908</strain>
    </source>
</reference>